<dbReference type="PANTHER" id="PTHR11019:SF159">
    <property type="entry name" value="TRANSCRIPTIONAL REGULATOR-RELATED"/>
    <property type="match status" value="1"/>
</dbReference>
<dbReference type="Pfam" id="PF02311">
    <property type="entry name" value="AraC_binding"/>
    <property type="match status" value="1"/>
</dbReference>
<dbReference type="SUPFAM" id="SSF46689">
    <property type="entry name" value="Homeodomain-like"/>
    <property type="match status" value="1"/>
</dbReference>
<dbReference type="EMBL" id="VASG01000006">
    <property type="protein sequence ID" value="TLP71545.1"/>
    <property type="molecule type" value="Genomic_DNA"/>
</dbReference>
<dbReference type="FunFam" id="1.10.10.60:FF:000132">
    <property type="entry name" value="AraC family transcriptional regulator"/>
    <property type="match status" value="1"/>
</dbReference>
<dbReference type="InterPro" id="IPR009057">
    <property type="entry name" value="Homeodomain-like_sf"/>
</dbReference>
<dbReference type="GO" id="GO:0043565">
    <property type="term" value="F:sequence-specific DNA binding"/>
    <property type="evidence" value="ECO:0007669"/>
    <property type="project" value="InterPro"/>
</dbReference>
<keyword evidence="1" id="KW-0678">Repressor</keyword>
<dbReference type="GO" id="GO:0009893">
    <property type="term" value="P:positive regulation of metabolic process"/>
    <property type="evidence" value="ECO:0007669"/>
    <property type="project" value="UniProtKB-ARBA"/>
</dbReference>
<evidence type="ECO:0000256" key="4">
    <source>
        <dbReference type="ARBA" id="ARBA00023159"/>
    </source>
</evidence>
<keyword evidence="4" id="KW-0010">Activator</keyword>
<dbReference type="PANTHER" id="PTHR11019">
    <property type="entry name" value="HTH-TYPE TRANSCRIPTIONAL REGULATOR NIMR"/>
    <property type="match status" value="1"/>
</dbReference>
<dbReference type="AlphaFoldDB" id="A0A5R9A0C8"/>
<dbReference type="Pfam" id="PF12833">
    <property type="entry name" value="HTH_18"/>
    <property type="match status" value="1"/>
</dbReference>
<reference evidence="7 8" key="1">
    <citation type="submission" date="2019-05" db="EMBL/GenBank/DDBJ databases">
        <authorList>
            <person name="Moore K."/>
            <person name="O'Neill P."/>
            <person name="Farbos A."/>
            <person name="Studholme D.J."/>
        </authorList>
    </citation>
    <scope>NUCLEOTIDE SEQUENCE [LARGE SCALE GENOMIC DNA]</scope>
    <source>
        <strain evidence="7 8">DSM 9128</strain>
    </source>
</reference>
<gene>
    <name evidence="7" type="ORF">FEA48_22255</name>
</gene>
<keyword evidence="2" id="KW-0805">Transcription regulation</keyword>
<evidence type="ECO:0000313" key="8">
    <source>
        <dbReference type="Proteomes" id="UP000307510"/>
    </source>
</evidence>
<proteinExistence type="predicted"/>
<keyword evidence="5" id="KW-0804">Transcription</keyword>
<sequence>MTCALSLEALAYDHQDGEEILPHCHAQAQLIHSISGVMLVGAAQKNWVVPAGHALWVPPGTEHQIRMFGNVRMRTLFMPASTWPRGGQQCQLIAVTPLLRELLVAASAMQPGDGNEHRRRCLHELLLVEMDAAQTVGIHLAMPQDPRLLRLCNAVIGTPADETGMEDWAQQLNMSSRTLARLFQRELGMNFGDWRTRVRMVLSLQRLIAGASVLEVALEHGYQSPSAFSQTFKRVLGRLPSQYRAERV</sequence>
<dbReference type="InterPro" id="IPR003313">
    <property type="entry name" value="AraC-bd"/>
</dbReference>
<evidence type="ECO:0000256" key="3">
    <source>
        <dbReference type="ARBA" id="ARBA00023125"/>
    </source>
</evidence>
<organism evidence="7 8">
    <name type="scientific">Pseudomonas nitroreducens</name>
    <dbReference type="NCBI Taxonomy" id="46680"/>
    <lineage>
        <taxon>Bacteria</taxon>
        <taxon>Pseudomonadati</taxon>
        <taxon>Pseudomonadota</taxon>
        <taxon>Gammaproteobacteria</taxon>
        <taxon>Pseudomonadales</taxon>
        <taxon>Pseudomonadaceae</taxon>
        <taxon>Pseudomonas</taxon>
    </lineage>
</organism>
<dbReference type="InterPro" id="IPR020449">
    <property type="entry name" value="Tscrpt_reg_AraC-type_HTH"/>
</dbReference>
<dbReference type="Gene3D" id="2.60.120.10">
    <property type="entry name" value="Jelly Rolls"/>
    <property type="match status" value="1"/>
</dbReference>
<dbReference type="Proteomes" id="UP000307510">
    <property type="component" value="Unassembled WGS sequence"/>
</dbReference>
<evidence type="ECO:0000256" key="2">
    <source>
        <dbReference type="ARBA" id="ARBA00023015"/>
    </source>
</evidence>
<dbReference type="PROSITE" id="PS00041">
    <property type="entry name" value="HTH_ARAC_FAMILY_1"/>
    <property type="match status" value="1"/>
</dbReference>
<dbReference type="InterPro" id="IPR018062">
    <property type="entry name" value="HTH_AraC-typ_CS"/>
</dbReference>
<dbReference type="GO" id="GO:0003700">
    <property type="term" value="F:DNA-binding transcription factor activity"/>
    <property type="evidence" value="ECO:0007669"/>
    <property type="project" value="InterPro"/>
</dbReference>
<evidence type="ECO:0000256" key="1">
    <source>
        <dbReference type="ARBA" id="ARBA00022491"/>
    </source>
</evidence>
<evidence type="ECO:0000256" key="5">
    <source>
        <dbReference type="ARBA" id="ARBA00023163"/>
    </source>
</evidence>
<dbReference type="Gene3D" id="1.10.10.60">
    <property type="entry name" value="Homeodomain-like"/>
    <property type="match status" value="1"/>
</dbReference>
<dbReference type="SMART" id="SM00342">
    <property type="entry name" value="HTH_ARAC"/>
    <property type="match status" value="1"/>
</dbReference>
<dbReference type="RefSeq" id="WP_138215729.1">
    <property type="nucleotide sequence ID" value="NZ_VASG01000006.1"/>
</dbReference>
<dbReference type="PROSITE" id="PS01124">
    <property type="entry name" value="HTH_ARAC_FAMILY_2"/>
    <property type="match status" value="1"/>
</dbReference>
<feature type="domain" description="HTH araC/xylS-type" evidence="6">
    <location>
        <begin position="149"/>
        <end position="246"/>
    </location>
</feature>
<accession>A0A5R9A0C8</accession>
<comment type="caution">
    <text evidence="7">The sequence shown here is derived from an EMBL/GenBank/DDBJ whole genome shotgun (WGS) entry which is preliminary data.</text>
</comment>
<evidence type="ECO:0000313" key="7">
    <source>
        <dbReference type="EMBL" id="TLP71545.1"/>
    </source>
</evidence>
<dbReference type="InterPro" id="IPR011051">
    <property type="entry name" value="RmlC_Cupin_sf"/>
</dbReference>
<dbReference type="InterPro" id="IPR018060">
    <property type="entry name" value="HTH_AraC"/>
</dbReference>
<name>A0A5R9A0C8_PSENT</name>
<reference evidence="8" key="2">
    <citation type="submission" date="2019-06" db="EMBL/GenBank/DDBJ databases">
        <title>AzeR, a transcriptional regulator that responds to azelaic acid in Pseudomonas nitroreducens.</title>
        <authorList>
            <person name="Bez C."/>
            <person name="Javvadi S.G."/>
            <person name="Bertani I."/>
            <person name="Devescovi G."/>
            <person name="Studholme D.J."/>
            <person name="Geller A."/>
            <person name="Levy A."/>
            <person name="Venturi V."/>
        </authorList>
    </citation>
    <scope>NUCLEOTIDE SEQUENCE [LARGE SCALE GENOMIC DNA]</scope>
    <source>
        <strain evidence="8">DSM 9128</strain>
    </source>
</reference>
<evidence type="ECO:0000259" key="6">
    <source>
        <dbReference type="PROSITE" id="PS01124"/>
    </source>
</evidence>
<keyword evidence="3" id="KW-0238">DNA-binding</keyword>
<dbReference type="SUPFAM" id="SSF51182">
    <property type="entry name" value="RmlC-like cupins"/>
    <property type="match status" value="1"/>
</dbReference>
<dbReference type="CDD" id="cd06124">
    <property type="entry name" value="cupin_NimR-like_N"/>
    <property type="match status" value="1"/>
</dbReference>
<dbReference type="PRINTS" id="PR00032">
    <property type="entry name" value="HTHARAC"/>
</dbReference>
<protein>
    <submittedName>
        <fullName evidence="7">AraC family transcriptional regulator</fullName>
    </submittedName>
</protein>
<dbReference type="InterPro" id="IPR014710">
    <property type="entry name" value="RmlC-like_jellyroll"/>
</dbReference>